<dbReference type="SUPFAM" id="SSF53756">
    <property type="entry name" value="UDP-Glycosyltransferase/glycogen phosphorylase"/>
    <property type="match status" value="1"/>
</dbReference>
<dbReference type="Pfam" id="PF00534">
    <property type="entry name" value="Glycos_transf_1"/>
    <property type="match status" value="1"/>
</dbReference>
<dbReference type="Gene3D" id="3.40.50.2000">
    <property type="entry name" value="Glycogen Phosphorylase B"/>
    <property type="match status" value="2"/>
</dbReference>
<feature type="domain" description="Glycosyltransferase subfamily 4-like N-terminal" evidence="2">
    <location>
        <begin position="79"/>
        <end position="178"/>
    </location>
</feature>
<dbReference type="Pfam" id="PF13439">
    <property type="entry name" value="Glyco_transf_4"/>
    <property type="match status" value="1"/>
</dbReference>
<dbReference type="GO" id="GO:0016757">
    <property type="term" value="F:glycosyltransferase activity"/>
    <property type="evidence" value="ECO:0007669"/>
    <property type="project" value="InterPro"/>
</dbReference>
<organism evidence="3 4">
    <name type="scientific">Romeriopsis navalis LEGE 11480</name>
    <dbReference type="NCBI Taxonomy" id="2777977"/>
    <lineage>
        <taxon>Bacteria</taxon>
        <taxon>Bacillati</taxon>
        <taxon>Cyanobacteriota</taxon>
        <taxon>Cyanophyceae</taxon>
        <taxon>Leptolyngbyales</taxon>
        <taxon>Leptolyngbyaceae</taxon>
        <taxon>Romeriopsis</taxon>
        <taxon>Romeriopsis navalis</taxon>
    </lineage>
</organism>
<evidence type="ECO:0000259" key="2">
    <source>
        <dbReference type="Pfam" id="PF13439"/>
    </source>
</evidence>
<dbReference type="InterPro" id="IPR050194">
    <property type="entry name" value="Glycosyltransferase_grp1"/>
</dbReference>
<dbReference type="Proteomes" id="UP000625316">
    <property type="component" value="Unassembled WGS sequence"/>
</dbReference>
<accession>A0A928VU25</accession>
<dbReference type="RefSeq" id="WP_264327407.1">
    <property type="nucleotide sequence ID" value="NZ_JADEXQ010000112.1"/>
</dbReference>
<comment type="caution">
    <text evidence="3">The sequence shown here is derived from an EMBL/GenBank/DDBJ whole genome shotgun (WGS) entry which is preliminary data.</text>
</comment>
<dbReference type="InterPro" id="IPR001296">
    <property type="entry name" value="Glyco_trans_1"/>
</dbReference>
<feature type="domain" description="Glycosyl transferase family 1" evidence="1">
    <location>
        <begin position="179"/>
        <end position="347"/>
    </location>
</feature>
<dbReference type="PANTHER" id="PTHR45947">
    <property type="entry name" value="SULFOQUINOVOSYL TRANSFERASE SQD2"/>
    <property type="match status" value="1"/>
</dbReference>
<dbReference type="InterPro" id="IPR028098">
    <property type="entry name" value="Glyco_trans_4-like_N"/>
</dbReference>
<name>A0A928VU25_9CYAN</name>
<dbReference type="EMBL" id="JADEXQ010000112">
    <property type="protein sequence ID" value="MBE9032590.1"/>
    <property type="molecule type" value="Genomic_DNA"/>
</dbReference>
<sequence length="374" mass="42249">MASSPTALIYRFKLLPFSETFIQNQAESLQHFQPHYLGLRSVPGIATAPDRTTILNPDQTVRGKIRETRFKLLGQTSRVSIRPQLIHAHFADDGAIVLPLAKRLNLPLVVTCHGYEILSQDRTRRSSAYQRLYRHRKPMLKKMARLFIGVSDFLTQELIKQGFPAEKVVRHYIGIDTQKFRPSRAIQREPVVLFTGRLVEKKGCEYLLRAMADVQRILPQVKLVVIGDGRLRESLENMASQTLGNYEFLGAQPVSVVQSWMARAQVFCVPSVTADCGDAETFGMVFAEAQAMGLPVVSFASGGIPESVAHGETGFLVAERDWQGLAQHILDLLQNPQLWHRLSYQGPEYVRRNFDLATQTRKLEALYYDRVLSA</sequence>
<evidence type="ECO:0000259" key="1">
    <source>
        <dbReference type="Pfam" id="PF00534"/>
    </source>
</evidence>
<reference evidence="3" key="1">
    <citation type="submission" date="2020-10" db="EMBL/GenBank/DDBJ databases">
        <authorList>
            <person name="Castelo-Branco R."/>
            <person name="Eusebio N."/>
            <person name="Adriana R."/>
            <person name="Vieira A."/>
            <person name="Brugerolle De Fraissinette N."/>
            <person name="Rezende De Castro R."/>
            <person name="Schneider M.P."/>
            <person name="Vasconcelos V."/>
            <person name="Leao P.N."/>
        </authorList>
    </citation>
    <scope>NUCLEOTIDE SEQUENCE</scope>
    <source>
        <strain evidence="3">LEGE 11480</strain>
    </source>
</reference>
<dbReference type="PANTHER" id="PTHR45947:SF14">
    <property type="entry name" value="SLL1723 PROTEIN"/>
    <property type="match status" value="1"/>
</dbReference>
<dbReference type="AlphaFoldDB" id="A0A928VU25"/>
<proteinExistence type="predicted"/>
<protein>
    <submittedName>
        <fullName evidence="3">Glycosyltransferase</fullName>
    </submittedName>
</protein>
<keyword evidence="4" id="KW-1185">Reference proteome</keyword>
<evidence type="ECO:0000313" key="3">
    <source>
        <dbReference type="EMBL" id="MBE9032590.1"/>
    </source>
</evidence>
<evidence type="ECO:0000313" key="4">
    <source>
        <dbReference type="Proteomes" id="UP000625316"/>
    </source>
</evidence>
<gene>
    <name evidence="3" type="ORF">IQ266_22895</name>
</gene>